<feature type="transmembrane region" description="Helical" evidence="1">
    <location>
        <begin position="207"/>
        <end position="230"/>
    </location>
</feature>
<evidence type="ECO:0000313" key="2">
    <source>
        <dbReference type="EMBL" id="SDO76909.1"/>
    </source>
</evidence>
<dbReference type="EMBL" id="LT629710">
    <property type="protein sequence ID" value="SDO76909.1"/>
    <property type="molecule type" value="Genomic_DNA"/>
</dbReference>
<evidence type="ECO:0000256" key="1">
    <source>
        <dbReference type="SAM" id="Phobius"/>
    </source>
</evidence>
<dbReference type="Pfam" id="PF09852">
    <property type="entry name" value="DUF2079"/>
    <property type="match status" value="1"/>
</dbReference>
<feature type="transmembrane region" description="Helical" evidence="1">
    <location>
        <begin position="175"/>
        <end position="200"/>
    </location>
</feature>
<gene>
    <name evidence="2" type="ORF">SAMN04515671_1950</name>
</gene>
<keyword evidence="1" id="KW-0472">Membrane</keyword>
<protein>
    <submittedName>
        <fullName evidence="2">Predicted membrane protein</fullName>
    </submittedName>
</protein>
<evidence type="ECO:0000313" key="3">
    <source>
        <dbReference type="Proteomes" id="UP000198741"/>
    </source>
</evidence>
<keyword evidence="1" id="KW-0812">Transmembrane</keyword>
<feature type="transmembrane region" description="Helical" evidence="1">
    <location>
        <begin position="236"/>
        <end position="254"/>
    </location>
</feature>
<keyword evidence="1" id="KW-1133">Transmembrane helix</keyword>
<accession>A0A1H0M8V9</accession>
<keyword evidence="3" id="KW-1185">Reference proteome</keyword>
<sequence>MAGGRSDAVVAGEAAPHRRVAFISGGALVLYLLDSLIRNARFLSGYDLTIFDQGVDDYAHFRAPDVLIKSQQPFNLLGDHFHPILMLLAPLYRLWPDARMLLVAQAVLFAVSVHLLSRVAVRRLGRLGYFLGAAFALSWGVLQAVDFDFHEIAFAVPLLVLALDAVLDGRMLRMALLAGSLVLVKEDSPLLIIGIALVLLVQRRFRWAAILGVFGIGAFILLITVVIPHFSYSHTYTYFAYAGGGSHGVGGLIGTAWHTVFSLRGLIFLGALALTAGLGLRSPLILALLPTLGARIVSSNYAYTGFLFHYNATLMVICFFALIDGIVRQRGGGGRATQVLRWQTVLLAGVVAVSVARAPTIPSIAPVVAACPRCDQAQAAVSVIPDGARVAADVFLLPHLVDRAQVMQAVPGFVDSTGLPLRADWVILDLDSTSFTPGWSRTLLASLLAGGRFAEVARPGRYVVLRAVGR</sequence>
<reference evidence="2 3" key="1">
    <citation type="submission" date="2016-10" db="EMBL/GenBank/DDBJ databases">
        <authorList>
            <person name="de Groot N.N."/>
        </authorList>
    </citation>
    <scope>NUCLEOTIDE SEQUENCE [LARGE SCALE GENOMIC DNA]</scope>
    <source>
        <strain evidence="3">P4-7,KCTC 19426,CECT 7604</strain>
    </source>
</reference>
<name>A0A1H0M8V9_9ACTN</name>
<organism evidence="2 3">
    <name type="scientific">Nakamurella panacisegetis</name>
    <dbReference type="NCBI Taxonomy" id="1090615"/>
    <lineage>
        <taxon>Bacteria</taxon>
        <taxon>Bacillati</taxon>
        <taxon>Actinomycetota</taxon>
        <taxon>Actinomycetes</taxon>
        <taxon>Nakamurellales</taxon>
        <taxon>Nakamurellaceae</taxon>
        <taxon>Nakamurella</taxon>
    </lineage>
</organism>
<proteinExistence type="predicted"/>
<feature type="transmembrane region" description="Helical" evidence="1">
    <location>
        <begin position="301"/>
        <end position="327"/>
    </location>
</feature>
<dbReference type="RefSeq" id="WP_090475785.1">
    <property type="nucleotide sequence ID" value="NZ_LT629710.1"/>
</dbReference>
<feature type="transmembrane region" description="Helical" evidence="1">
    <location>
        <begin position="20"/>
        <end position="37"/>
    </location>
</feature>
<dbReference type="OrthoDB" id="5240834at2"/>
<dbReference type="Proteomes" id="UP000198741">
    <property type="component" value="Chromosome I"/>
</dbReference>
<dbReference type="AlphaFoldDB" id="A0A1H0M8V9"/>
<feature type="transmembrane region" description="Helical" evidence="1">
    <location>
        <begin position="339"/>
        <end position="356"/>
    </location>
</feature>
<dbReference type="InterPro" id="IPR018650">
    <property type="entry name" value="STSV1_Orf64"/>
</dbReference>
<feature type="transmembrane region" description="Helical" evidence="1">
    <location>
        <begin position="266"/>
        <end position="289"/>
    </location>
</feature>
<feature type="transmembrane region" description="Helical" evidence="1">
    <location>
        <begin position="100"/>
        <end position="121"/>
    </location>
</feature>
<feature type="transmembrane region" description="Helical" evidence="1">
    <location>
        <begin position="127"/>
        <end position="145"/>
    </location>
</feature>